<dbReference type="EMBL" id="JACQPB010000045">
    <property type="protein sequence ID" value="MBI4210865.1"/>
    <property type="molecule type" value="Genomic_DNA"/>
</dbReference>
<dbReference type="AlphaFoldDB" id="A0A8T3YLE3"/>
<evidence type="ECO:0000313" key="1">
    <source>
        <dbReference type="EMBL" id="MBI4210865.1"/>
    </source>
</evidence>
<organism evidence="1 2">
    <name type="scientific">Candidatus Iainarchaeum sp</name>
    <dbReference type="NCBI Taxonomy" id="3101447"/>
    <lineage>
        <taxon>Archaea</taxon>
        <taxon>Candidatus Iainarchaeota</taxon>
        <taxon>Candidatus Iainarchaeia</taxon>
        <taxon>Candidatus Iainarchaeales</taxon>
        <taxon>Candidatus Iainarchaeaceae</taxon>
        <taxon>Candidatus Iainarchaeum</taxon>
    </lineage>
</organism>
<reference evidence="1" key="1">
    <citation type="submission" date="2020-07" db="EMBL/GenBank/DDBJ databases">
        <title>Huge and variable diversity of episymbiotic CPR bacteria and DPANN archaea in groundwater ecosystems.</title>
        <authorList>
            <person name="He C.Y."/>
            <person name="Keren R."/>
            <person name="Whittaker M."/>
            <person name="Farag I.F."/>
            <person name="Doudna J."/>
            <person name="Cate J.H.D."/>
            <person name="Banfield J.F."/>
        </authorList>
    </citation>
    <scope>NUCLEOTIDE SEQUENCE</scope>
    <source>
        <strain evidence="1">NC_groundwater_1296_Ag_S-0.2um_52_80</strain>
    </source>
</reference>
<gene>
    <name evidence="1" type="ORF">HY544_05150</name>
</gene>
<dbReference type="Proteomes" id="UP000732298">
    <property type="component" value="Unassembled WGS sequence"/>
</dbReference>
<sequence>MGLPANLSESFSYNYALLKPAEIVYKNEKIGEVNSLFLKNLLTIGGKTFHFRYTNLFSFDRGAEIADESGHVTASIMIKQVLSEIVKLNFPETKITIGNKVFARTGTSIPQVLSDIAAKGSHVGVYVNDSSKNPAFASYKQLENLLKVNCHYDPAELSLQESVFFAVLVIKLFYEGTHSR</sequence>
<evidence type="ECO:0000313" key="2">
    <source>
        <dbReference type="Proteomes" id="UP000732298"/>
    </source>
</evidence>
<name>A0A8T3YLE3_9ARCH</name>
<protein>
    <submittedName>
        <fullName evidence="1">Uncharacterized protein</fullName>
    </submittedName>
</protein>
<proteinExistence type="predicted"/>
<accession>A0A8T3YLE3</accession>
<comment type="caution">
    <text evidence="1">The sequence shown here is derived from an EMBL/GenBank/DDBJ whole genome shotgun (WGS) entry which is preliminary data.</text>
</comment>